<dbReference type="SUPFAM" id="SSF53474">
    <property type="entry name" value="alpha/beta-Hydrolases"/>
    <property type="match status" value="1"/>
</dbReference>
<dbReference type="RefSeq" id="WP_146597473.1">
    <property type="nucleotide sequence ID" value="NZ_SJPT01000017.1"/>
</dbReference>
<proteinExistence type="predicted"/>
<sequence>MSNQPPSVYLGVPLQPGAMRGDGSASIKSKFLVVSRMKKQILSSVIKCLSLVLGFAIPSAALAEFPVSEKLSKPSYDDLGKDQELAPLFAGKPDKSVWEQQRPALRKSWDELLGKPEFAPGAYDKTAKVIETFEQPEFRGTILQQPTGPDGAQQLVLVMEPKNVTISPRPGAVVPFYHPDAMAGFDLAKRTRITEKVATQFGRHLVQQGYVVVCPEAFPYNTVPQPANSRGLNHWRVAAEKIHQDHPNWTGMGKLVHDTQRAIDLLLEQPDIDRDRIALIGHSLGGKMAFYTGCLDPRVKATIATDFGIGWDFTNWSDPWYLGDKITGQGFSLAHHQLLALHAPRAFLIVAGQYDKPESWQYLNAARPVYSLFGREHALGMIDHASGHTPTQDSMRQAYQWLAEQLELEPRDWKF</sequence>
<dbReference type="InterPro" id="IPR029058">
    <property type="entry name" value="AB_hydrolase_fold"/>
</dbReference>
<keyword evidence="1 3" id="KW-0378">Hydrolase</keyword>
<dbReference type="GO" id="GO:0052689">
    <property type="term" value="F:carboxylic ester hydrolase activity"/>
    <property type="evidence" value="ECO:0007669"/>
    <property type="project" value="UniProtKB-ARBA"/>
</dbReference>
<accession>A0A5C6BIW4</accession>
<dbReference type="PANTHER" id="PTHR22946">
    <property type="entry name" value="DIENELACTONE HYDROLASE DOMAIN-CONTAINING PROTEIN-RELATED"/>
    <property type="match status" value="1"/>
</dbReference>
<keyword evidence="4" id="KW-1185">Reference proteome</keyword>
<name>A0A5C6BIW4_9BACT</name>
<evidence type="ECO:0000313" key="4">
    <source>
        <dbReference type="Proteomes" id="UP000316304"/>
    </source>
</evidence>
<dbReference type="EMBL" id="SJPT01000017">
    <property type="protein sequence ID" value="TWU11149.1"/>
    <property type="molecule type" value="Genomic_DNA"/>
</dbReference>
<dbReference type="Pfam" id="PF01738">
    <property type="entry name" value="DLH"/>
    <property type="match status" value="1"/>
</dbReference>
<dbReference type="InterPro" id="IPR002925">
    <property type="entry name" value="Dienelactn_hydro"/>
</dbReference>
<evidence type="ECO:0000313" key="3">
    <source>
        <dbReference type="EMBL" id="TWU11149.1"/>
    </source>
</evidence>
<dbReference type="InterPro" id="IPR050261">
    <property type="entry name" value="FrsA_esterase"/>
</dbReference>
<feature type="domain" description="Dienelactone hydrolase" evidence="2">
    <location>
        <begin position="200"/>
        <end position="304"/>
    </location>
</feature>
<dbReference type="AlphaFoldDB" id="A0A5C6BIW4"/>
<gene>
    <name evidence="3" type="ORF">Pla52o_55870</name>
</gene>
<evidence type="ECO:0000256" key="1">
    <source>
        <dbReference type="ARBA" id="ARBA00022801"/>
    </source>
</evidence>
<dbReference type="OrthoDB" id="3668964at2"/>
<dbReference type="Gene3D" id="3.40.50.1820">
    <property type="entry name" value="alpha/beta hydrolase"/>
    <property type="match status" value="1"/>
</dbReference>
<comment type="caution">
    <text evidence="3">The sequence shown here is derived from an EMBL/GenBank/DDBJ whole genome shotgun (WGS) entry which is preliminary data.</text>
</comment>
<protein>
    <submittedName>
        <fullName evidence="3">Alpha/beta hydrolase family protein</fullName>
    </submittedName>
</protein>
<dbReference type="PANTHER" id="PTHR22946:SF9">
    <property type="entry name" value="POLYKETIDE TRANSFERASE AF380"/>
    <property type="match status" value="1"/>
</dbReference>
<reference evidence="3 4" key="1">
    <citation type="submission" date="2019-02" db="EMBL/GenBank/DDBJ databases">
        <title>Deep-cultivation of Planctomycetes and their phenomic and genomic characterization uncovers novel biology.</title>
        <authorList>
            <person name="Wiegand S."/>
            <person name="Jogler M."/>
            <person name="Boedeker C."/>
            <person name="Pinto D."/>
            <person name="Vollmers J."/>
            <person name="Rivas-Marin E."/>
            <person name="Kohn T."/>
            <person name="Peeters S.H."/>
            <person name="Heuer A."/>
            <person name="Rast P."/>
            <person name="Oberbeckmann S."/>
            <person name="Bunk B."/>
            <person name="Jeske O."/>
            <person name="Meyerdierks A."/>
            <person name="Storesund J.E."/>
            <person name="Kallscheuer N."/>
            <person name="Luecker S."/>
            <person name="Lage O.M."/>
            <person name="Pohl T."/>
            <person name="Merkel B.J."/>
            <person name="Hornburger P."/>
            <person name="Mueller R.-W."/>
            <person name="Bruemmer F."/>
            <person name="Labrenz M."/>
            <person name="Spormann A.M."/>
            <person name="Op Den Camp H."/>
            <person name="Overmann J."/>
            <person name="Amann R."/>
            <person name="Jetten M.S.M."/>
            <person name="Mascher T."/>
            <person name="Medema M.H."/>
            <person name="Devos D.P."/>
            <person name="Kaster A.-K."/>
            <person name="Ovreas L."/>
            <person name="Rohde M."/>
            <person name="Galperin M.Y."/>
            <person name="Jogler C."/>
        </authorList>
    </citation>
    <scope>NUCLEOTIDE SEQUENCE [LARGE SCALE GENOMIC DNA]</scope>
    <source>
        <strain evidence="3 4">Pla52o</strain>
    </source>
</reference>
<organism evidence="3 4">
    <name type="scientific">Novipirellula galeiformis</name>
    <dbReference type="NCBI Taxonomy" id="2528004"/>
    <lineage>
        <taxon>Bacteria</taxon>
        <taxon>Pseudomonadati</taxon>
        <taxon>Planctomycetota</taxon>
        <taxon>Planctomycetia</taxon>
        <taxon>Pirellulales</taxon>
        <taxon>Pirellulaceae</taxon>
        <taxon>Novipirellula</taxon>
    </lineage>
</organism>
<dbReference type="Proteomes" id="UP000316304">
    <property type="component" value="Unassembled WGS sequence"/>
</dbReference>
<evidence type="ECO:0000259" key="2">
    <source>
        <dbReference type="Pfam" id="PF01738"/>
    </source>
</evidence>